<evidence type="ECO:0000256" key="2">
    <source>
        <dbReference type="SAM" id="MobiDB-lite"/>
    </source>
</evidence>
<feature type="non-terminal residue" evidence="4">
    <location>
        <position position="1"/>
    </location>
</feature>
<dbReference type="Gene3D" id="3.30.160.60">
    <property type="entry name" value="Classic Zinc Finger"/>
    <property type="match status" value="1"/>
</dbReference>
<dbReference type="GeneID" id="12985888"/>
<keyword evidence="1" id="KW-0862">Zinc</keyword>
<feature type="region of interest" description="Disordered" evidence="2">
    <location>
        <begin position="58"/>
        <end position="87"/>
    </location>
</feature>
<evidence type="ECO:0000313" key="5">
    <source>
        <dbReference type="Proteomes" id="UP000009058"/>
    </source>
</evidence>
<gene>
    <name evidence="4" type="ORF">MGG_16928</name>
</gene>
<sequence length="87" mass="9877">LCRPGRVFYKKEELVRHTLGHGFPQYACENPGCDRGFYRADLLARHRQHDHSLELVSQPRGTSDFMSGEASTTVPGTLQDWSRMVGD</sequence>
<keyword evidence="5" id="KW-1185">Reference proteome</keyword>
<feature type="non-terminal residue" evidence="4">
    <location>
        <position position="87"/>
    </location>
</feature>
<keyword evidence="1" id="KW-0479">Metal-binding</keyword>
<dbReference type="AlphaFoldDB" id="G4N110"/>
<organism evidence="4 5">
    <name type="scientific">Pyricularia oryzae (strain 70-15 / ATCC MYA-4617 / FGSC 8958)</name>
    <name type="common">Rice blast fungus</name>
    <name type="synonym">Magnaporthe oryzae</name>
    <dbReference type="NCBI Taxonomy" id="242507"/>
    <lineage>
        <taxon>Eukaryota</taxon>
        <taxon>Fungi</taxon>
        <taxon>Dikarya</taxon>
        <taxon>Ascomycota</taxon>
        <taxon>Pezizomycotina</taxon>
        <taxon>Sordariomycetes</taxon>
        <taxon>Sordariomycetidae</taxon>
        <taxon>Magnaporthales</taxon>
        <taxon>Pyriculariaceae</taxon>
        <taxon>Pyricularia</taxon>
    </lineage>
</organism>
<reference evidence="4 5" key="1">
    <citation type="journal article" date="2005" name="Nature">
        <title>The genome sequence of the rice blast fungus Magnaporthe grisea.</title>
        <authorList>
            <person name="Dean R.A."/>
            <person name="Talbot N.J."/>
            <person name="Ebbole D.J."/>
            <person name="Farman M.L."/>
            <person name="Mitchell T.K."/>
            <person name="Orbach M.J."/>
            <person name="Thon M."/>
            <person name="Kulkarni R."/>
            <person name="Xu J.R."/>
            <person name="Pan H."/>
            <person name="Read N.D."/>
            <person name="Lee Y.H."/>
            <person name="Carbone I."/>
            <person name="Brown D."/>
            <person name="Oh Y.Y."/>
            <person name="Donofrio N."/>
            <person name="Jeong J.S."/>
            <person name="Soanes D.M."/>
            <person name="Djonovic S."/>
            <person name="Kolomiets E."/>
            <person name="Rehmeyer C."/>
            <person name="Li W."/>
            <person name="Harding M."/>
            <person name="Kim S."/>
            <person name="Lebrun M.H."/>
            <person name="Bohnert H."/>
            <person name="Coughlan S."/>
            <person name="Butler J."/>
            <person name="Calvo S."/>
            <person name="Ma L.J."/>
            <person name="Nicol R."/>
            <person name="Purcell S."/>
            <person name="Nusbaum C."/>
            <person name="Galagan J.E."/>
            <person name="Birren B.W."/>
        </authorList>
    </citation>
    <scope>NUCLEOTIDE SEQUENCE [LARGE SCALE GENOMIC DNA]</scope>
    <source>
        <strain evidence="5">70-15 / ATCC MYA-4617 / FGSC 8958</strain>
    </source>
</reference>
<keyword evidence="1" id="KW-0863">Zinc-finger</keyword>
<dbReference type="GO" id="GO:0008270">
    <property type="term" value="F:zinc ion binding"/>
    <property type="evidence" value="ECO:0007669"/>
    <property type="project" value="UniProtKB-KW"/>
</dbReference>
<dbReference type="PROSITE" id="PS50157">
    <property type="entry name" value="ZINC_FINGER_C2H2_2"/>
    <property type="match status" value="1"/>
</dbReference>
<evidence type="ECO:0000256" key="1">
    <source>
        <dbReference type="PROSITE-ProRule" id="PRU00042"/>
    </source>
</evidence>
<dbReference type="InterPro" id="IPR013087">
    <property type="entry name" value="Znf_C2H2_type"/>
</dbReference>
<dbReference type="KEGG" id="mgr:MGG_16928"/>
<feature type="domain" description="C2H2-type" evidence="3">
    <location>
        <begin position="26"/>
        <end position="56"/>
    </location>
</feature>
<feature type="compositionally biased region" description="Polar residues" evidence="2">
    <location>
        <begin position="59"/>
        <end position="80"/>
    </location>
</feature>
<evidence type="ECO:0000259" key="3">
    <source>
        <dbReference type="PROSITE" id="PS50157"/>
    </source>
</evidence>
<dbReference type="EMBL" id="CM001233">
    <property type="protein sequence ID" value="EHA53186.1"/>
    <property type="molecule type" value="Genomic_DNA"/>
</dbReference>
<protein>
    <recommendedName>
        <fullName evidence="3">C2H2-type domain-containing protein</fullName>
    </recommendedName>
</protein>
<dbReference type="RefSeq" id="XP_003712993.1">
    <property type="nucleotide sequence ID" value="XM_003712945.1"/>
</dbReference>
<accession>G4N110</accession>
<proteinExistence type="predicted"/>
<dbReference type="InParanoid" id="G4N110"/>
<reference key="2">
    <citation type="submission" date="2011-05" db="EMBL/GenBank/DDBJ databases">
        <title>The Genome Sequence of Magnaporthe oryzae 70-15.</title>
        <authorList>
            <consortium name="The Broad Institute Genome Sequencing Platform"/>
            <person name="Ma L.-J."/>
            <person name="Dead R."/>
            <person name="Young S.K."/>
            <person name="Zeng Q."/>
            <person name="Gargeya S."/>
            <person name="Fitzgerald M."/>
            <person name="Haas B."/>
            <person name="Abouelleil A."/>
            <person name="Alvarado L."/>
            <person name="Arachchi H.M."/>
            <person name="Berlin A."/>
            <person name="Brown A."/>
            <person name="Chapman S.B."/>
            <person name="Chen Z."/>
            <person name="Dunbar C."/>
            <person name="Freedman E."/>
            <person name="Gearin G."/>
            <person name="Gellesch M."/>
            <person name="Goldberg J."/>
            <person name="Griggs A."/>
            <person name="Gujja S."/>
            <person name="Heiman D."/>
            <person name="Howarth C."/>
            <person name="Larson L."/>
            <person name="Lui A."/>
            <person name="MacDonald P.J.P."/>
            <person name="Mehta T."/>
            <person name="Montmayeur A."/>
            <person name="Murphy C."/>
            <person name="Neiman D."/>
            <person name="Pearson M."/>
            <person name="Priest M."/>
            <person name="Roberts A."/>
            <person name="Saif S."/>
            <person name="Shea T."/>
            <person name="Shenoy N."/>
            <person name="Sisk P."/>
            <person name="Stolte C."/>
            <person name="Sykes S."/>
            <person name="Yandava C."/>
            <person name="Wortman J."/>
            <person name="Nusbaum C."/>
            <person name="Birren B."/>
        </authorList>
    </citation>
    <scope>NUCLEOTIDE SEQUENCE</scope>
    <source>
        <strain>70-15</strain>
    </source>
</reference>
<dbReference type="PROSITE" id="PS00028">
    <property type="entry name" value="ZINC_FINGER_C2H2_1"/>
    <property type="match status" value="1"/>
</dbReference>
<dbReference type="VEuPathDB" id="FungiDB:MGG_16928"/>
<dbReference type="Proteomes" id="UP000009058">
    <property type="component" value="Chromosome 3"/>
</dbReference>
<name>G4N110_PYRO7</name>
<evidence type="ECO:0000313" key="4">
    <source>
        <dbReference type="EMBL" id="EHA53186.1"/>
    </source>
</evidence>
<dbReference type="Pfam" id="PF00096">
    <property type="entry name" value="zf-C2H2"/>
    <property type="match status" value="1"/>
</dbReference>
<dbReference type="OrthoDB" id="6077919at2759"/>